<dbReference type="PRINTS" id="PR00741">
    <property type="entry name" value="GLHYDRLASE29"/>
</dbReference>
<dbReference type="AlphaFoldDB" id="A0A3L7IX39"/>
<dbReference type="InterPro" id="IPR017853">
    <property type="entry name" value="GH"/>
</dbReference>
<evidence type="ECO:0000256" key="6">
    <source>
        <dbReference type="ARBA" id="ARBA00023295"/>
    </source>
</evidence>
<keyword evidence="4" id="KW-0732">Signal</keyword>
<keyword evidence="5 9" id="KW-0378">Hydrolase</keyword>
<dbReference type="GO" id="GO:0006004">
    <property type="term" value="P:fucose metabolic process"/>
    <property type="evidence" value="ECO:0007669"/>
    <property type="project" value="InterPro"/>
</dbReference>
<dbReference type="GO" id="GO:0016139">
    <property type="term" value="P:glycoside catabolic process"/>
    <property type="evidence" value="ECO:0007669"/>
    <property type="project" value="TreeGrafter"/>
</dbReference>
<evidence type="ECO:0000259" key="8">
    <source>
        <dbReference type="Pfam" id="PF01120"/>
    </source>
</evidence>
<comment type="caution">
    <text evidence="9">The sequence shown here is derived from an EMBL/GenBank/DDBJ whole genome shotgun (WGS) entry which is preliminary data.</text>
</comment>
<evidence type="ECO:0000256" key="7">
    <source>
        <dbReference type="PIRSR" id="PIRSR001092-1"/>
    </source>
</evidence>
<evidence type="ECO:0000256" key="2">
    <source>
        <dbReference type="ARBA" id="ARBA00007951"/>
    </source>
</evidence>
<evidence type="ECO:0000313" key="9">
    <source>
        <dbReference type="EMBL" id="RLQ82715.1"/>
    </source>
</evidence>
<dbReference type="EC" id="3.2.1.51" evidence="3"/>
<feature type="domain" description="Glycoside hydrolase family 29 N-terminal" evidence="8">
    <location>
        <begin position="23"/>
        <end position="360"/>
    </location>
</feature>
<dbReference type="PIRSF" id="PIRSF001092">
    <property type="entry name" value="Alpha-L-fucosidase"/>
    <property type="match status" value="1"/>
</dbReference>
<dbReference type="OrthoDB" id="5526311at2"/>
<dbReference type="InterPro" id="IPR000933">
    <property type="entry name" value="Glyco_hydro_29"/>
</dbReference>
<comment type="similarity">
    <text evidence="2">Belongs to the glycosyl hydrolase 29 family.</text>
</comment>
<dbReference type="SMART" id="SM00812">
    <property type="entry name" value="Alpha_L_fucos"/>
    <property type="match status" value="1"/>
</dbReference>
<evidence type="ECO:0000256" key="3">
    <source>
        <dbReference type="ARBA" id="ARBA00012662"/>
    </source>
</evidence>
<organism evidence="9 10">
    <name type="scientific">Mycetocola zhadangensis</name>
    <dbReference type="NCBI Taxonomy" id="1164595"/>
    <lineage>
        <taxon>Bacteria</taxon>
        <taxon>Bacillati</taxon>
        <taxon>Actinomycetota</taxon>
        <taxon>Actinomycetes</taxon>
        <taxon>Micrococcales</taxon>
        <taxon>Microbacteriaceae</taxon>
        <taxon>Mycetocola</taxon>
    </lineage>
</organism>
<dbReference type="PANTHER" id="PTHR10030">
    <property type="entry name" value="ALPHA-L-FUCOSIDASE"/>
    <property type="match status" value="1"/>
</dbReference>
<accession>A0A3L7IX39</accession>
<comment type="function">
    <text evidence="1">Alpha-L-fucosidase is responsible for hydrolyzing the alpha-1,6-linked fucose joined to the reducing-end N-acetylglucosamine of the carbohydrate moieties of glycoproteins.</text>
</comment>
<dbReference type="EMBL" id="RCWJ01000003">
    <property type="protein sequence ID" value="RLQ82715.1"/>
    <property type="molecule type" value="Genomic_DNA"/>
</dbReference>
<proteinExistence type="inferred from homology"/>
<dbReference type="PANTHER" id="PTHR10030:SF37">
    <property type="entry name" value="ALPHA-L-FUCOSIDASE-RELATED"/>
    <property type="match status" value="1"/>
</dbReference>
<name>A0A3L7IX39_9MICO</name>
<keyword evidence="10" id="KW-1185">Reference proteome</keyword>
<sequence length="456" mass="50934">MTDSHSTAPQIEGVEIDLGTDEVDYEWPTNPETLSALEHWRDLKVGVLIHWGIYSHIGQAGSWSLHREHLGDFTDPPADWEGTDAEYHDWYNNQMRAFSGPDYDAAEWAAACAGSGAKYMIFTAKHHDGFAMYDTRYSSFKSTSEGSGLKRDVMRETFDAFREENLEVGVYFSKADWNHPGYWDRAEPISDRFHNYDIAERPRQWGSFVDYTHAQIEELLTHYGKVNVLWLDAGWVREPAEPIDMPSLAANALTAQPDLLIVDRTVHGPYELYRTPEQVIPPQPISSPWESCIPMTDHWCSIVRDEAARPLADILRELAAVVTRGGNYLIGVGPDATGHLSRPVAQRLAELGEWLDANGKAVYGSRAEDVALSSDVLSWAATRRAEVVYAFGIAGTGEHTPEVELHFPREFTSARLMDGTVLPIRSADADNVVLVPPGNAPVIIVALERTEKEPTT</sequence>
<protein>
    <recommendedName>
        <fullName evidence="3">alpha-L-fucosidase</fullName>
        <ecNumber evidence="3">3.2.1.51</ecNumber>
    </recommendedName>
</protein>
<feature type="site" description="May be important for catalysis" evidence="7">
    <location>
        <position position="292"/>
    </location>
</feature>
<dbReference type="GO" id="GO:0005764">
    <property type="term" value="C:lysosome"/>
    <property type="evidence" value="ECO:0007669"/>
    <property type="project" value="TreeGrafter"/>
</dbReference>
<dbReference type="Pfam" id="PF01120">
    <property type="entry name" value="Alpha_L_fucos"/>
    <property type="match status" value="1"/>
</dbReference>
<evidence type="ECO:0000256" key="1">
    <source>
        <dbReference type="ARBA" id="ARBA00004071"/>
    </source>
</evidence>
<evidence type="ECO:0000313" key="10">
    <source>
        <dbReference type="Proteomes" id="UP000282460"/>
    </source>
</evidence>
<dbReference type="Proteomes" id="UP000282460">
    <property type="component" value="Unassembled WGS sequence"/>
</dbReference>
<dbReference type="GO" id="GO:0004560">
    <property type="term" value="F:alpha-L-fucosidase activity"/>
    <property type="evidence" value="ECO:0007669"/>
    <property type="project" value="InterPro"/>
</dbReference>
<dbReference type="InterPro" id="IPR016286">
    <property type="entry name" value="FUC_metazoa-typ"/>
</dbReference>
<gene>
    <name evidence="9" type="ORF">D9V28_12240</name>
</gene>
<dbReference type="Gene3D" id="3.20.20.80">
    <property type="entry name" value="Glycosidases"/>
    <property type="match status" value="1"/>
</dbReference>
<dbReference type="RefSeq" id="WP_121660018.1">
    <property type="nucleotide sequence ID" value="NZ_BMEK01000003.1"/>
</dbReference>
<evidence type="ECO:0000256" key="5">
    <source>
        <dbReference type="ARBA" id="ARBA00022801"/>
    </source>
</evidence>
<dbReference type="InterPro" id="IPR057739">
    <property type="entry name" value="Glyco_hydro_29_N"/>
</dbReference>
<evidence type="ECO:0000256" key="4">
    <source>
        <dbReference type="ARBA" id="ARBA00022729"/>
    </source>
</evidence>
<keyword evidence="6" id="KW-0326">Glycosidase</keyword>
<reference evidence="9 10" key="1">
    <citation type="submission" date="2018-10" db="EMBL/GenBank/DDBJ databases">
        <authorList>
            <person name="Li J."/>
        </authorList>
    </citation>
    <scope>NUCLEOTIDE SEQUENCE [LARGE SCALE GENOMIC DNA]</scope>
    <source>
        <strain evidence="9 10">ZD1-4</strain>
    </source>
</reference>
<dbReference type="SUPFAM" id="SSF51445">
    <property type="entry name" value="(Trans)glycosidases"/>
    <property type="match status" value="1"/>
</dbReference>